<dbReference type="EMBL" id="JAULSW010000009">
    <property type="protein sequence ID" value="KAK3370431.1"/>
    <property type="molecule type" value="Genomic_DNA"/>
</dbReference>
<reference evidence="2" key="1">
    <citation type="journal article" date="2023" name="Mol. Phylogenet. Evol.">
        <title>Genome-scale phylogeny and comparative genomics of the fungal order Sordariales.</title>
        <authorList>
            <person name="Hensen N."/>
            <person name="Bonometti L."/>
            <person name="Westerberg I."/>
            <person name="Brannstrom I.O."/>
            <person name="Guillou S."/>
            <person name="Cros-Aarteil S."/>
            <person name="Calhoun S."/>
            <person name="Haridas S."/>
            <person name="Kuo A."/>
            <person name="Mondo S."/>
            <person name="Pangilinan J."/>
            <person name="Riley R."/>
            <person name="LaButti K."/>
            <person name="Andreopoulos B."/>
            <person name="Lipzen A."/>
            <person name="Chen C."/>
            <person name="Yan M."/>
            <person name="Daum C."/>
            <person name="Ng V."/>
            <person name="Clum A."/>
            <person name="Steindorff A."/>
            <person name="Ohm R.A."/>
            <person name="Martin F."/>
            <person name="Silar P."/>
            <person name="Natvig D.O."/>
            <person name="Lalanne C."/>
            <person name="Gautier V."/>
            <person name="Ament-Velasquez S.L."/>
            <person name="Kruys A."/>
            <person name="Hutchinson M.I."/>
            <person name="Powell A.J."/>
            <person name="Barry K."/>
            <person name="Miller A.N."/>
            <person name="Grigoriev I.V."/>
            <person name="Debuchy R."/>
            <person name="Gladieux P."/>
            <person name="Hiltunen Thoren M."/>
            <person name="Johannesson H."/>
        </authorList>
    </citation>
    <scope>NUCLEOTIDE SEQUENCE</scope>
    <source>
        <strain evidence="2">CBS 232.78</strain>
    </source>
</reference>
<reference evidence="2" key="2">
    <citation type="submission" date="2023-06" db="EMBL/GenBank/DDBJ databases">
        <authorList>
            <consortium name="Lawrence Berkeley National Laboratory"/>
            <person name="Haridas S."/>
            <person name="Hensen N."/>
            <person name="Bonometti L."/>
            <person name="Westerberg I."/>
            <person name="Brannstrom I.O."/>
            <person name="Guillou S."/>
            <person name="Cros-Aarteil S."/>
            <person name="Calhoun S."/>
            <person name="Kuo A."/>
            <person name="Mondo S."/>
            <person name="Pangilinan J."/>
            <person name="Riley R."/>
            <person name="LaButti K."/>
            <person name="Andreopoulos B."/>
            <person name="Lipzen A."/>
            <person name="Chen C."/>
            <person name="Yanf M."/>
            <person name="Daum C."/>
            <person name="Ng V."/>
            <person name="Clum A."/>
            <person name="Steindorff A."/>
            <person name="Ohm R."/>
            <person name="Martin F."/>
            <person name="Silar P."/>
            <person name="Natvig D."/>
            <person name="Lalanne C."/>
            <person name="Gautier V."/>
            <person name="Ament-velasquez S.L."/>
            <person name="Kruys A."/>
            <person name="Hutchinson M.I."/>
            <person name="Powell A.J."/>
            <person name="Barry K."/>
            <person name="Miller A.N."/>
            <person name="Grigoriev I.V."/>
            <person name="Debuchy R."/>
            <person name="Gladieux P."/>
            <person name="Thoren M.H."/>
            <person name="Johannesson H."/>
        </authorList>
    </citation>
    <scope>NUCLEOTIDE SEQUENCE</scope>
    <source>
        <strain evidence="2">CBS 232.78</strain>
    </source>
</reference>
<dbReference type="Proteomes" id="UP001285441">
    <property type="component" value="Unassembled WGS sequence"/>
</dbReference>
<evidence type="ECO:0000313" key="3">
    <source>
        <dbReference type="Proteomes" id="UP001285441"/>
    </source>
</evidence>
<keyword evidence="1" id="KW-0472">Membrane</keyword>
<keyword evidence="1" id="KW-1133">Transmembrane helix</keyword>
<keyword evidence="1" id="KW-0812">Transmembrane</keyword>
<accession>A0AAE0K5H2</accession>
<comment type="caution">
    <text evidence="2">The sequence shown here is derived from an EMBL/GenBank/DDBJ whole genome shotgun (WGS) entry which is preliminary data.</text>
</comment>
<protein>
    <submittedName>
        <fullName evidence="2">Uncharacterized protein</fullName>
    </submittedName>
</protein>
<name>A0AAE0K5H2_9PEZI</name>
<proteinExistence type="predicted"/>
<feature type="transmembrane region" description="Helical" evidence="1">
    <location>
        <begin position="29"/>
        <end position="50"/>
    </location>
</feature>
<sequence>MVSLPVVLAVTYLFHRSQRLRSSFLAYFGLYTFLNGVLFFYCLARVFLVIESFISLRAQPIGVFWTPSWLDMIPHV</sequence>
<keyword evidence="3" id="KW-1185">Reference proteome</keyword>
<evidence type="ECO:0000313" key="2">
    <source>
        <dbReference type="EMBL" id="KAK3370431.1"/>
    </source>
</evidence>
<evidence type="ECO:0000256" key="1">
    <source>
        <dbReference type="SAM" id="Phobius"/>
    </source>
</evidence>
<organism evidence="2 3">
    <name type="scientific">Podospora didyma</name>
    <dbReference type="NCBI Taxonomy" id="330526"/>
    <lineage>
        <taxon>Eukaryota</taxon>
        <taxon>Fungi</taxon>
        <taxon>Dikarya</taxon>
        <taxon>Ascomycota</taxon>
        <taxon>Pezizomycotina</taxon>
        <taxon>Sordariomycetes</taxon>
        <taxon>Sordariomycetidae</taxon>
        <taxon>Sordariales</taxon>
        <taxon>Podosporaceae</taxon>
        <taxon>Podospora</taxon>
    </lineage>
</organism>
<gene>
    <name evidence="2" type="ORF">B0H63DRAFT_486991</name>
</gene>
<dbReference type="AlphaFoldDB" id="A0AAE0K5H2"/>